<dbReference type="PATRIC" id="fig|1806891.3.peg.820"/>
<comment type="similarity">
    <text evidence="5 6">Belongs to the adenylate kinase family.</text>
</comment>
<feature type="binding site" evidence="5">
    <location>
        <position position="178"/>
    </location>
    <ligand>
        <name>AMP</name>
        <dbReference type="ChEBI" id="CHEBI:456215"/>
    </ligand>
</feature>
<feature type="region of interest" description="NMP" evidence="5">
    <location>
        <begin position="53"/>
        <end position="82"/>
    </location>
</feature>
<evidence type="ECO:0000256" key="5">
    <source>
        <dbReference type="HAMAP-Rule" id="MF_00235"/>
    </source>
</evidence>
<dbReference type="Pfam" id="PF00406">
    <property type="entry name" value="ADK"/>
    <property type="match status" value="1"/>
</dbReference>
<comment type="caution">
    <text evidence="5">Lacks conserved residue(s) required for the propagation of feature annotation.</text>
</comment>
<proteinExistence type="inferred from homology"/>
<comment type="domain">
    <text evidence="5">Consists of three domains, a large central CORE domain and two small peripheral domains, NMPbind and LID, which undergo movements during catalysis. The LID domain closes over the site of phosphoryl transfer upon ATP binding. Assembling and dissambling the active center during each catalytic cycle provides an effective means to prevent ATP hydrolysis.</text>
</comment>
<comment type="pathway">
    <text evidence="5">Purine metabolism; AMP biosynthesis via salvage pathway; AMP from ADP: step 1/1.</text>
</comment>
<feature type="binding site" evidence="5">
    <location>
        <position position="217"/>
    </location>
    <ligand>
        <name>ATP</name>
        <dbReference type="ChEBI" id="CHEBI:30616"/>
    </ligand>
</feature>
<dbReference type="STRING" id="1806891.Cs308_0827"/>
<comment type="subcellular location">
    <subcellularLocation>
        <location evidence="5 7">Cytoplasm</location>
    </subcellularLocation>
</comment>
<evidence type="ECO:0000256" key="3">
    <source>
        <dbReference type="ARBA" id="ARBA00022741"/>
    </source>
</evidence>
<dbReference type="Gene3D" id="3.40.50.300">
    <property type="entry name" value="P-loop containing nucleotide triphosphate hydrolases"/>
    <property type="match status" value="1"/>
</dbReference>
<evidence type="ECO:0000256" key="1">
    <source>
        <dbReference type="ARBA" id="ARBA00022679"/>
    </source>
</evidence>
<dbReference type="EMBL" id="CP014639">
    <property type="protein sequence ID" value="ANH78997.1"/>
    <property type="molecule type" value="Genomic_DNA"/>
</dbReference>
<feature type="binding site" evidence="5">
    <location>
        <begin position="33"/>
        <end position="38"/>
    </location>
    <ligand>
        <name>ATP</name>
        <dbReference type="ChEBI" id="CHEBI:30616"/>
    </ligand>
</feature>
<dbReference type="CDD" id="cd01428">
    <property type="entry name" value="ADK"/>
    <property type="match status" value="1"/>
</dbReference>
<dbReference type="PRINTS" id="PR00094">
    <property type="entry name" value="ADENYLTKNASE"/>
</dbReference>
<dbReference type="PANTHER" id="PTHR23359">
    <property type="entry name" value="NUCLEOTIDE KINASE"/>
    <property type="match status" value="1"/>
</dbReference>
<protein>
    <recommendedName>
        <fullName evidence="5 7">Adenylate kinase</fullName>
        <shortName evidence="5">AK</shortName>
        <ecNumber evidence="5 7">2.7.4.3</ecNumber>
    </recommendedName>
    <alternativeName>
        <fullName evidence="5">ATP-AMP transphosphorylase</fullName>
    </alternativeName>
    <alternativeName>
        <fullName evidence="5">ATP:AMP phosphotransferase</fullName>
    </alternativeName>
    <alternativeName>
        <fullName evidence="5">Adenylate monophosphate kinase</fullName>
    </alternativeName>
</protein>
<feature type="binding site" evidence="5">
    <location>
        <position position="189"/>
    </location>
    <ligand>
        <name>AMP</name>
        <dbReference type="ChEBI" id="CHEBI:456215"/>
    </ligand>
</feature>
<feature type="binding site" evidence="5">
    <location>
        <begin position="158"/>
        <end position="159"/>
    </location>
    <ligand>
        <name>ATP</name>
        <dbReference type="ChEBI" id="CHEBI:30616"/>
    </ligand>
</feature>
<accession>A0A1A9HWC4</accession>
<comment type="catalytic activity">
    <reaction evidence="5 7">
        <text>AMP + ATP = 2 ADP</text>
        <dbReference type="Rhea" id="RHEA:12973"/>
        <dbReference type="ChEBI" id="CHEBI:30616"/>
        <dbReference type="ChEBI" id="CHEBI:456215"/>
        <dbReference type="ChEBI" id="CHEBI:456216"/>
        <dbReference type="EC" id="2.7.4.3"/>
    </reaction>
</comment>
<dbReference type="SUPFAM" id="SSF52540">
    <property type="entry name" value="P-loop containing nucleoside triphosphate hydrolases"/>
    <property type="match status" value="1"/>
</dbReference>
<keyword evidence="9" id="KW-1185">Reference proteome</keyword>
<dbReference type="InterPro" id="IPR000850">
    <property type="entry name" value="Adenylat/UMP-CMP_kin"/>
</dbReference>
<dbReference type="NCBIfam" id="TIGR01351">
    <property type="entry name" value="adk"/>
    <property type="match status" value="1"/>
</dbReference>
<dbReference type="HAMAP" id="MF_00235">
    <property type="entry name" value="Adenylate_kinase_Adk"/>
    <property type="match status" value="1"/>
</dbReference>
<keyword evidence="1 5" id="KW-0808">Transferase</keyword>
<dbReference type="EC" id="2.7.4.3" evidence="5 7"/>
<dbReference type="InterPro" id="IPR027417">
    <property type="entry name" value="P-loop_NTPase"/>
</dbReference>
<feature type="binding site" evidence="5">
    <location>
        <begin position="80"/>
        <end position="82"/>
    </location>
    <ligand>
        <name>AMP</name>
        <dbReference type="ChEBI" id="CHEBI:456215"/>
    </ligand>
</feature>
<reference evidence="9" key="1">
    <citation type="submission" date="2016-03" db="EMBL/GenBank/DDBJ databases">
        <title>Culture-independent genomics supports pathogen discovery for uncultivable bacteria within the genus Chlamydia.</title>
        <authorList>
            <person name="Taylor-Brown A."/>
            <person name="Bachmann N.L."/>
            <person name="Borel N."/>
            <person name="Polkinghorne A."/>
        </authorList>
    </citation>
    <scope>NUCLEOTIDE SEQUENCE [LARGE SCALE GENOMIC DNA]</scope>
    <source>
        <strain evidence="9">2742-308</strain>
    </source>
</reference>
<dbReference type="GO" id="GO:0004017">
    <property type="term" value="F:AMP kinase activity"/>
    <property type="evidence" value="ECO:0007669"/>
    <property type="project" value="UniProtKB-UniRule"/>
</dbReference>
<keyword evidence="4 5" id="KW-0418">Kinase</keyword>
<evidence type="ECO:0000256" key="6">
    <source>
        <dbReference type="RuleBase" id="RU003330"/>
    </source>
</evidence>
<evidence type="ECO:0000313" key="9">
    <source>
        <dbReference type="Proteomes" id="UP000078162"/>
    </source>
</evidence>
<keyword evidence="5 7" id="KW-0067">ATP-binding</keyword>
<evidence type="ECO:0000313" key="8">
    <source>
        <dbReference type="EMBL" id="ANH78997.1"/>
    </source>
</evidence>
<dbReference type="GO" id="GO:0005737">
    <property type="term" value="C:cytoplasm"/>
    <property type="evidence" value="ECO:0007669"/>
    <property type="project" value="UniProtKB-SubCell"/>
</dbReference>
<evidence type="ECO:0000256" key="2">
    <source>
        <dbReference type="ARBA" id="ARBA00022727"/>
    </source>
</evidence>
<organism evidence="8 9">
    <name type="scientific">Candidatus Chlamydia sanziniae</name>
    <dbReference type="NCBI Taxonomy" id="1806891"/>
    <lineage>
        <taxon>Bacteria</taxon>
        <taxon>Pseudomonadati</taxon>
        <taxon>Chlamydiota</taxon>
        <taxon>Chlamydiia</taxon>
        <taxon>Chlamydiales</taxon>
        <taxon>Chlamydiaceae</taxon>
        <taxon>Chlamydia/Chlamydophila group</taxon>
        <taxon>Chlamydia</taxon>
    </lineage>
</organism>
<keyword evidence="5" id="KW-0963">Cytoplasm</keyword>
<dbReference type="AlphaFoldDB" id="A0A1A9HWC4"/>
<evidence type="ECO:0000256" key="4">
    <source>
        <dbReference type="ARBA" id="ARBA00022777"/>
    </source>
</evidence>
<comment type="subunit">
    <text evidence="5 7">Monomer.</text>
</comment>
<evidence type="ECO:0000256" key="7">
    <source>
        <dbReference type="RuleBase" id="RU003331"/>
    </source>
</evidence>
<dbReference type="KEGG" id="csaz:Cs308_0827"/>
<dbReference type="InterPro" id="IPR033690">
    <property type="entry name" value="Adenylat_kinase_CS"/>
</dbReference>
<sequence length="232" mass="26537">MSVFCLQKFMLHPLLKKNIIMKNAFYIVMGPPGSGKGSQSQRLANTLGIPHVSSGDMLRAVIKQQTPFSLEAKAYLDKGQFVPSSVVWSLLKERLLSKACTQGCIIDGFPRNLDQAHILDSFFKKLGLNYHVFFLDVSEQEIIRRICSRLICLSCARIYRQEQGYSQCPLCHSSLIRRSDDSPEVVKQRLKTYYEYTIPVTAYYESMGKLNRISAENTEDQVFRNILSYIVF</sequence>
<gene>
    <name evidence="5" type="primary">adk</name>
    <name evidence="8" type="ORF">Cs308_0827</name>
</gene>
<name>A0A1A9HWC4_9CHLA</name>
<dbReference type="UniPathway" id="UPA00588">
    <property type="reaction ID" value="UER00649"/>
</dbReference>
<feature type="binding site" evidence="5">
    <location>
        <position position="54"/>
    </location>
    <ligand>
        <name>AMP</name>
        <dbReference type="ChEBI" id="CHEBI:456215"/>
    </ligand>
</feature>
<dbReference type="Proteomes" id="UP000078162">
    <property type="component" value="Chromosome"/>
</dbReference>
<dbReference type="PROSITE" id="PS00113">
    <property type="entry name" value="ADENYLATE_KINASE"/>
    <property type="match status" value="1"/>
</dbReference>
<feature type="binding site" evidence="5">
    <location>
        <position position="149"/>
    </location>
    <ligand>
        <name>ATP</name>
        <dbReference type="ChEBI" id="CHEBI:30616"/>
    </ligand>
</feature>
<comment type="function">
    <text evidence="5">Catalyzes the reversible transfer of the terminal phosphate group between ATP and AMP. Plays an important role in cellular energy homeostasis and in adenine nucleotide metabolism.</text>
</comment>
<feature type="binding site" evidence="5">
    <location>
        <position position="115"/>
    </location>
    <ligand>
        <name>AMP</name>
        <dbReference type="ChEBI" id="CHEBI:456215"/>
    </ligand>
</feature>
<feature type="binding site" evidence="5">
    <location>
        <position position="59"/>
    </location>
    <ligand>
        <name>AMP</name>
        <dbReference type="ChEBI" id="CHEBI:456215"/>
    </ligand>
</feature>
<keyword evidence="2 5" id="KW-0545">Nucleotide biosynthesis</keyword>
<feature type="binding site" evidence="5">
    <location>
        <begin position="108"/>
        <end position="111"/>
    </location>
    <ligand>
        <name>AMP</name>
        <dbReference type="ChEBI" id="CHEBI:456215"/>
    </ligand>
</feature>
<dbReference type="GO" id="GO:0044209">
    <property type="term" value="P:AMP salvage"/>
    <property type="evidence" value="ECO:0007669"/>
    <property type="project" value="UniProtKB-UniRule"/>
</dbReference>
<keyword evidence="3 5" id="KW-0547">Nucleotide-binding</keyword>
<dbReference type="GO" id="GO:0005524">
    <property type="term" value="F:ATP binding"/>
    <property type="evidence" value="ECO:0007669"/>
    <property type="project" value="UniProtKB-UniRule"/>
</dbReference>
<dbReference type="InterPro" id="IPR006259">
    <property type="entry name" value="Adenyl_kin_sub"/>
</dbReference>